<dbReference type="EMBL" id="KN834104">
    <property type="protein sequence ID" value="KIK12226.1"/>
    <property type="molecule type" value="Genomic_DNA"/>
</dbReference>
<dbReference type="STRING" id="765257.A0A0C9Y5E6"/>
<reference evidence="2 3" key="1">
    <citation type="submission" date="2014-04" db="EMBL/GenBank/DDBJ databases">
        <authorList>
            <consortium name="DOE Joint Genome Institute"/>
            <person name="Kuo A."/>
            <person name="Kohler A."/>
            <person name="Costa M.D."/>
            <person name="Nagy L.G."/>
            <person name="Floudas D."/>
            <person name="Copeland A."/>
            <person name="Barry K.W."/>
            <person name="Cichocki N."/>
            <person name="Veneault-Fourrey C."/>
            <person name="LaButti K."/>
            <person name="Lindquist E.A."/>
            <person name="Lipzen A."/>
            <person name="Lundell T."/>
            <person name="Morin E."/>
            <person name="Murat C."/>
            <person name="Sun H."/>
            <person name="Tunlid A."/>
            <person name="Henrissat B."/>
            <person name="Grigoriev I.V."/>
            <person name="Hibbett D.S."/>
            <person name="Martin F."/>
            <person name="Nordberg H.P."/>
            <person name="Cantor M.N."/>
            <person name="Hua S.X."/>
        </authorList>
    </citation>
    <scope>NUCLEOTIDE SEQUENCE [LARGE SCALE GENOMIC DNA]</scope>
    <source>
        <strain evidence="2 3">441</strain>
    </source>
</reference>
<evidence type="ECO:0000259" key="1">
    <source>
        <dbReference type="Pfam" id="PF04992"/>
    </source>
</evidence>
<sequence length="128" mass="14806">AKLDEECACLIWGCCKIWSFVFPRTDSLIPHLAPRPRPVNWHHIHIIQSATRCFHIVHRKSNDFNLVGTDESFPELQADLPAVLGEDELSMEVQVDASLTFCMHVRATLATRRILEEFRPNHEAFEWV</sequence>
<organism evidence="2 3">
    <name type="scientific">Pisolithus microcarpus 441</name>
    <dbReference type="NCBI Taxonomy" id="765257"/>
    <lineage>
        <taxon>Eukaryota</taxon>
        <taxon>Fungi</taxon>
        <taxon>Dikarya</taxon>
        <taxon>Basidiomycota</taxon>
        <taxon>Agaricomycotina</taxon>
        <taxon>Agaricomycetes</taxon>
        <taxon>Agaricomycetidae</taxon>
        <taxon>Boletales</taxon>
        <taxon>Sclerodermatineae</taxon>
        <taxon>Pisolithaceae</taxon>
        <taxon>Pisolithus</taxon>
    </lineage>
</organism>
<evidence type="ECO:0000313" key="3">
    <source>
        <dbReference type="Proteomes" id="UP000054018"/>
    </source>
</evidence>
<reference evidence="3" key="2">
    <citation type="submission" date="2015-01" db="EMBL/GenBank/DDBJ databases">
        <title>Evolutionary Origins and Diversification of the Mycorrhizal Mutualists.</title>
        <authorList>
            <consortium name="DOE Joint Genome Institute"/>
            <consortium name="Mycorrhizal Genomics Consortium"/>
            <person name="Kohler A."/>
            <person name="Kuo A."/>
            <person name="Nagy L.G."/>
            <person name="Floudas D."/>
            <person name="Copeland A."/>
            <person name="Barry K.W."/>
            <person name="Cichocki N."/>
            <person name="Veneault-Fourrey C."/>
            <person name="LaButti K."/>
            <person name="Lindquist E.A."/>
            <person name="Lipzen A."/>
            <person name="Lundell T."/>
            <person name="Morin E."/>
            <person name="Murat C."/>
            <person name="Riley R."/>
            <person name="Ohm R."/>
            <person name="Sun H."/>
            <person name="Tunlid A."/>
            <person name="Henrissat B."/>
            <person name="Grigoriev I.V."/>
            <person name="Hibbett D.S."/>
            <person name="Martin F."/>
        </authorList>
    </citation>
    <scope>NUCLEOTIDE SEQUENCE [LARGE SCALE GENOMIC DNA]</scope>
    <source>
        <strain evidence="3">441</strain>
    </source>
</reference>
<feature type="non-terminal residue" evidence="2">
    <location>
        <position position="128"/>
    </location>
</feature>
<protein>
    <recommendedName>
        <fullName evidence="1">RNA polymerase Rpb1 domain-containing protein</fullName>
    </recommendedName>
</protein>
<dbReference type="HOGENOM" id="CLU_1964841_0_0_1"/>
<proteinExistence type="predicted"/>
<dbReference type="GO" id="GO:0003899">
    <property type="term" value="F:DNA-directed RNA polymerase activity"/>
    <property type="evidence" value="ECO:0007669"/>
    <property type="project" value="InterPro"/>
</dbReference>
<gene>
    <name evidence="2" type="ORF">PISMIDRAFT_121254</name>
</gene>
<dbReference type="Pfam" id="PF04992">
    <property type="entry name" value="RNA_pol_Rpb1_6"/>
    <property type="match status" value="1"/>
</dbReference>
<dbReference type="GO" id="GO:0006351">
    <property type="term" value="P:DNA-templated transcription"/>
    <property type="evidence" value="ECO:0007669"/>
    <property type="project" value="InterPro"/>
</dbReference>
<dbReference type="InterPro" id="IPR007075">
    <property type="entry name" value="RNA_pol_Rpb1_6"/>
</dbReference>
<dbReference type="AlphaFoldDB" id="A0A0C9Y5E6"/>
<dbReference type="Proteomes" id="UP000054018">
    <property type="component" value="Unassembled WGS sequence"/>
</dbReference>
<keyword evidence="3" id="KW-1185">Reference proteome</keyword>
<accession>A0A0C9Y5E6</accession>
<name>A0A0C9Y5E6_9AGAM</name>
<dbReference type="GO" id="GO:0003677">
    <property type="term" value="F:DNA binding"/>
    <property type="evidence" value="ECO:0007669"/>
    <property type="project" value="InterPro"/>
</dbReference>
<feature type="domain" description="RNA polymerase Rpb1" evidence="1">
    <location>
        <begin position="38"/>
        <end position="128"/>
    </location>
</feature>
<dbReference type="OrthoDB" id="2692857at2759"/>
<evidence type="ECO:0000313" key="2">
    <source>
        <dbReference type="EMBL" id="KIK12226.1"/>
    </source>
</evidence>
<dbReference type="SUPFAM" id="SSF64484">
    <property type="entry name" value="beta and beta-prime subunits of DNA dependent RNA-polymerase"/>
    <property type="match status" value="1"/>
</dbReference>